<protein>
    <submittedName>
        <fullName evidence="1">Surface protein</fullName>
    </submittedName>
</protein>
<reference evidence="1" key="1">
    <citation type="journal article" date="2021" name="PeerJ">
        <title>Extensive microbial diversity within the chicken gut microbiome revealed by metagenomics and culture.</title>
        <authorList>
            <person name="Gilroy R."/>
            <person name="Ravi A."/>
            <person name="Getino M."/>
            <person name="Pursley I."/>
            <person name="Horton D.L."/>
            <person name="Alikhan N.F."/>
            <person name="Baker D."/>
            <person name="Gharbi K."/>
            <person name="Hall N."/>
            <person name="Watson M."/>
            <person name="Adriaenssens E.M."/>
            <person name="Foster-Nyarko E."/>
            <person name="Jarju S."/>
            <person name="Secka A."/>
            <person name="Antonio M."/>
            <person name="Oren A."/>
            <person name="Chaudhuri R.R."/>
            <person name="La Ragione R."/>
            <person name="Hildebrand F."/>
            <person name="Pallen M.J."/>
        </authorList>
    </citation>
    <scope>NUCLEOTIDE SEQUENCE</scope>
    <source>
        <strain evidence="1">ChiHjej12B11-24981</strain>
    </source>
</reference>
<sequence>MEATVSLDYLWKLIQSLSPDNKRWLADKLYEEVEEEEKQRLTPYTMEEINQWLDEAEEDFKAGRYLTAEEADKEVKEALPWLRTRPADRTFP</sequence>
<proteinExistence type="predicted"/>
<name>A0A9D2A4C2_9BACE</name>
<comment type="caution">
    <text evidence="1">The sequence shown here is derived from an EMBL/GenBank/DDBJ whole genome shotgun (WGS) entry which is preliminary data.</text>
</comment>
<accession>A0A9D2A4C2</accession>
<dbReference type="EMBL" id="DXCK01000090">
    <property type="protein sequence ID" value="HIZ01887.1"/>
    <property type="molecule type" value="Genomic_DNA"/>
</dbReference>
<gene>
    <name evidence="1" type="ORF">H9819_06500</name>
</gene>
<evidence type="ECO:0000313" key="1">
    <source>
        <dbReference type="EMBL" id="HIZ01887.1"/>
    </source>
</evidence>
<dbReference type="AlphaFoldDB" id="A0A9D2A4C2"/>
<dbReference type="Proteomes" id="UP000824023">
    <property type="component" value="Unassembled WGS sequence"/>
</dbReference>
<reference evidence="1" key="2">
    <citation type="submission" date="2021-04" db="EMBL/GenBank/DDBJ databases">
        <authorList>
            <person name="Gilroy R."/>
        </authorList>
    </citation>
    <scope>NUCLEOTIDE SEQUENCE</scope>
    <source>
        <strain evidence="1">ChiHjej12B11-24981</strain>
    </source>
</reference>
<evidence type="ECO:0000313" key="2">
    <source>
        <dbReference type="Proteomes" id="UP000824023"/>
    </source>
</evidence>
<organism evidence="1 2">
    <name type="scientific">Candidatus Bacteroides merdipullorum</name>
    <dbReference type="NCBI Taxonomy" id="2838474"/>
    <lineage>
        <taxon>Bacteria</taxon>
        <taxon>Pseudomonadati</taxon>
        <taxon>Bacteroidota</taxon>
        <taxon>Bacteroidia</taxon>
        <taxon>Bacteroidales</taxon>
        <taxon>Bacteroidaceae</taxon>
        <taxon>Bacteroides</taxon>
    </lineage>
</organism>